<evidence type="ECO:0000256" key="4">
    <source>
        <dbReference type="ARBA" id="ARBA00022989"/>
    </source>
</evidence>
<evidence type="ECO:0000256" key="2">
    <source>
        <dbReference type="ARBA" id="ARBA00022475"/>
    </source>
</evidence>
<dbReference type="Pfam" id="PF02653">
    <property type="entry name" value="BPD_transp_2"/>
    <property type="match status" value="1"/>
</dbReference>
<proteinExistence type="predicted"/>
<accession>A0ABM8SXJ2</accession>
<keyword evidence="4 6" id="KW-1133">Transmembrane helix</keyword>
<evidence type="ECO:0000313" key="7">
    <source>
        <dbReference type="EMBL" id="CAE6839575.1"/>
    </source>
</evidence>
<feature type="transmembrane region" description="Helical" evidence="6">
    <location>
        <begin position="144"/>
        <end position="163"/>
    </location>
</feature>
<dbReference type="PANTHER" id="PTHR32196">
    <property type="entry name" value="ABC TRANSPORTER PERMEASE PROTEIN YPHD-RELATED-RELATED"/>
    <property type="match status" value="1"/>
</dbReference>
<feature type="transmembrane region" description="Helical" evidence="6">
    <location>
        <begin position="21"/>
        <end position="42"/>
    </location>
</feature>
<comment type="caution">
    <text evidence="7">The sequence shown here is derived from an EMBL/GenBank/DDBJ whole genome shotgun (WGS) entry which is preliminary data.</text>
</comment>
<dbReference type="PANTHER" id="PTHR32196:SF72">
    <property type="entry name" value="RIBOSE IMPORT PERMEASE PROTEIN RBSC"/>
    <property type="match status" value="1"/>
</dbReference>
<gene>
    <name evidence="7" type="primary">alsC</name>
    <name evidence="7" type="ORF">R69776_06976</name>
</gene>
<dbReference type="Proteomes" id="UP000673821">
    <property type="component" value="Unassembled WGS sequence"/>
</dbReference>
<comment type="subcellular location">
    <subcellularLocation>
        <location evidence="1">Cell membrane</location>
        <topology evidence="1">Multi-pass membrane protein</topology>
    </subcellularLocation>
</comment>
<feature type="transmembrane region" description="Helical" evidence="6">
    <location>
        <begin position="113"/>
        <end position="132"/>
    </location>
</feature>
<sequence>MKQSAVSEPVSANRSSSKQRLRDSMSSLGMLPVLLIVSVVLFQLENSRFLAGENVLNILQQAIYLILISIGQMLVLVSGGFDLSVGATVALTSVVSSTVMVKLGVIMPDSPNIAAFAGFGSTIGVGLVVGLANGIGVSFMRVNPFIVTLATSSVIQGLTLLISQGSEVGPLPDSFVSFVGSGMAAGIPIAALLALPVIGVVYLLVDWARYGRNLFAIGSNPKAAFVSGVRVNVSLTGTYVLCSLLTAISSFMLTARVSSGQPLLGAEFPLSSITAAVIGGCSLKGGQGGLVGTILGALFVTMLSNGMDLVRLGSNYQMIILGIVLVVAVLIDRNRR</sequence>
<keyword evidence="2" id="KW-1003">Cell membrane</keyword>
<protein>
    <submittedName>
        <fullName evidence="7">D-allose transport system permease protein AlsC</fullName>
    </submittedName>
</protein>
<evidence type="ECO:0000256" key="1">
    <source>
        <dbReference type="ARBA" id="ARBA00004651"/>
    </source>
</evidence>
<feature type="transmembrane region" description="Helical" evidence="6">
    <location>
        <begin position="88"/>
        <end position="107"/>
    </location>
</feature>
<dbReference type="InterPro" id="IPR001851">
    <property type="entry name" value="ABC_transp_permease"/>
</dbReference>
<evidence type="ECO:0000256" key="6">
    <source>
        <dbReference type="SAM" id="Phobius"/>
    </source>
</evidence>
<evidence type="ECO:0000256" key="3">
    <source>
        <dbReference type="ARBA" id="ARBA00022692"/>
    </source>
</evidence>
<keyword evidence="8" id="KW-1185">Reference proteome</keyword>
<dbReference type="CDD" id="cd06579">
    <property type="entry name" value="TM_PBP1_transp_AraH_like"/>
    <property type="match status" value="1"/>
</dbReference>
<evidence type="ECO:0000256" key="5">
    <source>
        <dbReference type="ARBA" id="ARBA00023136"/>
    </source>
</evidence>
<feature type="transmembrane region" description="Helical" evidence="6">
    <location>
        <begin position="62"/>
        <end position="81"/>
    </location>
</feature>
<dbReference type="RefSeq" id="WP_200660737.1">
    <property type="nucleotide sequence ID" value="NZ_CAJNBH010000029.1"/>
</dbReference>
<keyword evidence="5 6" id="KW-0472">Membrane</keyword>
<organism evidence="7 8">
    <name type="scientific">Paraburkholderia nemoris</name>
    <dbReference type="NCBI Taxonomy" id="2793076"/>
    <lineage>
        <taxon>Bacteria</taxon>
        <taxon>Pseudomonadati</taxon>
        <taxon>Pseudomonadota</taxon>
        <taxon>Betaproteobacteria</taxon>
        <taxon>Burkholderiales</taxon>
        <taxon>Burkholderiaceae</taxon>
        <taxon>Paraburkholderia</taxon>
    </lineage>
</organism>
<evidence type="ECO:0000313" key="8">
    <source>
        <dbReference type="Proteomes" id="UP000673821"/>
    </source>
</evidence>
<feature type="transmembrane region" description="Helical" evidence="6">
    <location>
        <begin position="313"/>
        <end position="331"/>
    </location>
</feature>
<dbReference type="EMBL" id="CAJNBH010000029">
    <property type="protein sequence ID" value="CAE6839575.1"/>
    <property type="molecule type" value="Genomic_DNA"/>
</dbReference>
<keyword evidence="3 6" id="KW-0812">Transmembrane</keyword>
<feature type="transmembrane region" description="Helical" evidence="6">
    <location>
        <begin position="183"/>
        <end position="205"/>
    </location>
</feature>
<name>A0ABM8SXJ2_9BURK</name>
<reference evidence="7 8" key="1">
    <citation type="submission" date="2021-02" db="EMBL/GenBank/DDBJ databases">
        <authorList>
            <person name="Vanwijnsberghe S."/>
        </authorList>
    </citation>
    <scope>NUCLEOTIDE SEQUENCE [LARGE SCALE GENOMIC DNA]</scope>
    <source>
        <strain evidence="7 8">R-69776</strain>
    </source>
</reference>